<sequence>MSFSNISRRGFVQAMGVAGAAGAVVLTGCGNSTGGSDNGGSSSEGGEAKFKLGGIGPITGPAAIYGNACKNAAQIAVDEINASDSTFKFDYRFEDDENNAEKSVNAFNTLKDWGMQMLMGTTTTAPCIAVSKEASADNIFELTPSASSTDVIGGQPDADGNVAEQRKPNVFQMCFTDPNQGVASAKYISEQKLGTKVGIIYDSSDAYSTGIDQKFLSEAKNVSLEVVANEAFTADSATDFSAQLNSCKSAGADILFLPIYYTPASIILKQAKDMGYTPKFFGVDGMDGILSLEGFDTSLAEGVMLLTPFNADASDEKTQAFVKAYKEKFNETPNQFAADAYDCVYVLQAALEKAECTPDMSASDICDKLVEVFTSSDFVFDGLTGESIAWSDTGEATKEPKGMVIQNGAYVGME</sequence>
<evidence type="ECO:0000256" key="1">
    <source>
        <dbReference type="ARBA" id="ARBA00010062"/>
    </source>
</evidence>
<dbReference type="NCBIfam" id="TIGR01409">
    <property type="entry name" value="TAT_signal_seq"/>
    <property type="match status" value="1"/>
</dbReference>
<name>A0A4S2F0J5_9ACTN</name>
<evidence type="ECO:0000313" key="4">
    <source>
        <dbReference type="EMBL" id="TGY62245.1"/>
    </source>
</evidence>
<dbReference type="PROSITE" id="PS51318">
    <property type="entry name" value="TAT"/>
    <property type="match status" value="1"/>
</dbReference>
<evidence type="ECO:0000259" key="3">
    <source>
        <dbReference type="Pfam" id="PF13458"/>
    </source>
</evidence>
<dbReference type="Gene3D" id="3.40.50.2300">
    <property type="match status" value="2"/>
</dbReference>
<evidence type="ECO:0000313" key="5">
    <source>
        <dbReference type="Proteomes" id="UP000310263"/>
    </source>
</evidence>
<dbReference type="PANTHER" id="PTHR30483">
    <property type="entry name" value="LEUCINE-SPECIFIC-BINDING PROTEIN"/>
    <property type="match status" value="1"/>
</dbReference>
<comment type="similarity">
    <text evidence="1">Belongs to the leucine-binding protein family.</text>
</comment>
<dbReference type="OrthoDB" id="9772589at2"/>
<reference evidence="4 5" key="1">
    <citation type="submission" date="2019-04" db="EMBL/GenBank/DDBJ databases">
        <title>Microbes associate with the intestines of laboratory mice.</title>
        <authorList>
            <person name="Navarre W."/>
            <person name="Wong E."/>
            <person name="Huang K."/>
            <person name="Tropini C."/>
            <person name="Ng K."/>
            <person name="Yu B."/>
        </authorList>
    </citation>
    <scope>NUCLEOTIDE SEQUENCE [LARGE SCALE GENOMIC DNA]</scope>
    <source>
        <strain evidence="4 5">NM07_P-09</strain>
    </source>
</reference>
<dbReference type="InterPro" id="IPR006311">
    <property type="entry name" value="TAT_signal"/>
</dbReference>
<organism evidence="4 5">
    <name type="scientific">Muricaecibacterium torontonense</name>
    <dbReference type="NCBI Taxonomy" id="3032871"/>
    <lineage>
        <taxon>Bacteria</taxon>
        <taxon>Bacillati</taxon>
        <taxon>Actinomycetota</taxon>
        <taxon>Coriobacteriia</taxon>
        <taxon>Coriobacteriales</taxon>
        <taxon>Atopobiaceae</taxon>
        <taxon>Muricaecibacterium</taxon>
    </lineage>
</organism>
<dbReference type="Proteomes" id="UP000310263">
    <property type="component" value="Unassembled WGS sequence"/>
</dbReference>
<dbReference type="RefSeq" id="WP_136012715.1">
    <property type="nucleotide sequence ID" value="NZ_SRYE01000003.1"/>
</dbReference>
<proteinExistence type="inferred from homology"/>
<dbReference type="SUPFAM" id="SSF53822">
    <property type="entry name" value="Periplasmic binding protein-like I"/>
    <property type="match status" value="1"/>
</dbReference>
<feature type="domain" description="Leucine-binding protein" evidence="3">
    <location>
        <begin position="50"/>
        <end position="393"/>
    </location>
</feature>
<dbReference type="AlphaFoldDB" id="A0A4S2F0J5"/>
<accession>A0A4S2F0J5</accession>
<evidence type="ECO:0000256" key="2">
    <source>
        <dbReference type="ARBA" id="ARBA00022729"/>
    </source>
</evidence>
<dbReference type="EMBL" id="SRYE01000003">
    <property type="protein sequence ID" value="TGY62245.1"/>
    <property type="molecule type" value="Genomic_DNA"/>
</dbReference>
<dbReference type="PANTHER" id="PTHR30483:SF6">
    <property type="entry name" value="PERIPLASMIC BINDING PROTEIN OF ABC TRANSPORTER FOR NATURAL AMINO ACIDS"/>
    <property type="match status" value="1"/>
</dbReference>
<dbReference type="InterPro" id="IPR028081">
    <property type="entry name" value="Leu-bd"/>
</dbReference>
<dbReference type="InterPro" id="IPR019546">
    <property type="entry name" value="TAT_signal_bac_arc"/>
</dbReference>
<dbReference type="InterPro" id="IPR051010">
    <property type="entry name" value="BCAA_transport"/>
</dbReference>
<protein>
    <submittedName>
        <fullName evidence="4">Twin-arginine translocation signal domain-containing protein</fullName>
    </submittedName>
</protein>
<dbReference type="InterPro" id="IPR028082">
    <property type="entry name" value="Peripla_BP_I"/>
</dbReference>
<keyword evidence="5" id="KW-1185">Reference proteome</keyword>
<gene>
    <name evidence="4" type="ORF">E5334_06245</name>
</gene>
<comment type="caution">
    <text evidence="4">The sequence shown here is derived from an EMBL/GenBank/DDBJ whole genome shotgun (WGS) entry which is preliminary data.</text>
</comment>
<dbReference type="Pfam" id="PF13458">
    <property type="entry name" value="Peripla_BP_6"/>
    <property type="match status" value="1"/>
</dbReference>
<keyword evidence="2" id="KW-0732">Signal</keyword>